<dbReference type="GO" id="GO:0006935">
    <property type="term" value="P:chemotaxis"/>
    <property type="evidence" value="ECO:0007669"/>
    <property type="project" value="InterPro"/>
</dbReference>
<evidence type="ECO:0000256" key="2">
    <source>
        <dbReference type="ARBA" id="ARBA00022481"/>
    </source>
</evidence>
<evidence type="ECO:0000259" key="9">
    <source>
        <dbReference type="PROSITE" id="PS50112"/>
    </source>
</evidence>
<comment type="subcellular location">
    <subcellularLocation>
        <location evidence="1">Membrane</location>
    </subcellularLocation>
</comment>
<feature type="domain" description="PAS" evidence="9">
    <location>
        <begin position="532"/>
        <end position="574"/>
    </location>
</feature>
<dbReference type="InterPro" id="IPR051310">
    <property type="entry name" value="MCP_chemotaxis"/>
</dbReference>
<evidence type="ECO:0000256" key="4">
    <source>
        <dbReference type="ARBA" id="ARBA00029447"/>
    </source>
</evidence>
<reference evidence="11 12" key="1">
    <citation type="submission" date="2020-08" db="EMBL/GenBank/DDBJ databases">
        <title>Oceanospirillum sp. nov. isolated from marine sediment.</title>
        <authorList>
            <person name="Ji X."/>
        </authorList>
    </citation>
    <scope>NUCLEOTIDE SEQUENCE [LARGE SCALE GENOMIC DNA]</scope>
    <source>
        <strain evidence="11 12">D5</strain>
    </source>
</reference>
<dbReference type="CDD" id="cd11386">
    <property type="entry name" value="MCP_signal"/>
    <property type="match status" value="1"/>
</dbReference>
<keyword evidence="12" id="KW-1185">Reference proteome</keyword>
<evidence type="ECO:0000256" key="1">
    <source>
        <dbReference type="ARBA" id="ARBA00004370"/>
    </source>
</evidence>
<dbReference type="InterPro" id="IPR000014">
    <property type="entry name" value="PAS"/>
</dbReference>
<keyword evidence="2" id="KW-0488">Methylation</keyword>
<dbReference type="FunFam" id="1.10.287.950:FF:000001">
    <property type="entry name" value="Methyl-accepting chemotaxis sensory transducer"/>
    <property type="match status" value="1"/>
</dbReference>
<dbReference type="PANTHER" id="PTHR43531:SF14">
    <property type="entry name" value="METHYL-ACCEPTING CHEMOTAXIS PROTEIN I-RELATED"/>
    <property type="match status" value="1"/>
</dbReference>
<evidence type="ECO:0000259" key="8">
    <source>
        <dbReference type="PROSITE" id="PS50111"/>
    </source>
</evidence>
<keyword evidence="3 5" id="KW-0807">Transducer</keyword>
<dbReference type="PRINTS" id="PR00260">
    <property type="entry name" value="CHEMTRNSDUCR"/>
</dbReference>
<feature type="domain" description="Methyl-accepting transducer" evidence="8">
    <location>
        <begin position="751"/>
        <end position="980"/>
    </location>
</feature>
<proteinExistence type="inferred from homology"/>
<dbReference type="EMBL" id="JACJFM010000009">
    <property type="protein sequence ID" value="MBB1486836.1"/>
    <property type="molecule type" value="Genomic_DNA"/>
</dbReference>
<dbReference type="Pfam" id="PF13188">
    <property type="entry name" value="PAS_8"/>
    <property type="match status" value="1"/>
</dbReference>
<dbReference type="PROSITE" id="PS50111">
    <property type="entry name" value="CHEMOTAXIS_TRANSDUC_2"/>
    <property type="match status" value="1"/>
</dbReference>
<feature type="transmembrane region" description="Helical" evidence="7">
    <location>
        <begin position="40"/>
        <end position="60"/>
    </location>
</feature>
<feature type="domain" description="HAMP" evidence="10">
    <location>
        <begin position="694"/>
        <end position="746"/>
    </location>
</feature>
<sequence>MSNKTSIRSKLFSVAFGAGALVAASALVTAIGQGENTQYWVLALLGLALVVLFVGAKSVLAQIEQPVHQLLSVAKNMAEGKAPAETAPVIDNEIGSVIRIINEAQSEQQKKRQKESRQLDQMTRIKRGLDVVNTNVMIADAELCIIYMNASIQRMLRDREAEIQSHMPQFDAGSLIGKNIDIFHRNPNYQRKLLVGLNQAHKAKINVGSTAFSLIVHPISSNGERQGYIVEWQDLTDTLAQETKEAELESERNLLLEETLRIRKGLDVVNTNVMISDADLNIIYMNESIQRMLKHNEPEIQKQLPHFDADNLVGSNIDIFHENPDMQRNMLAALTDTHQTTLSIGNSIFDLEVNPIGTPDSRQGFVVEWKDLTDARALEAKEASMQEEQARLLEETQRIRKGLDVVNTNVMISDADLNIIYVNASIQEMLKHNEPEIQKQLPHFNASNLIGQNIDIFHENPSHQRKMLAGLTDTHSATLSIGDSTFALEVNPIGSPDNRQGFVVEWQDKTEVLRREAAEKVALEEQIALAEKNHRIRNALDNVSSNVMMADNDGKLIYVNKALKEMFRASQSQIQEVYPHFDVDNLIGQNFDSFHKEPSHQRKMVASLTSTHIAELSIAGRYFAFTANPIFNENNERLGTVVEWSDTTNEVMAQSEIADIVEGASRGDFNRRISTQGKEGFFKELASNLNNVMETTSDGLSELAKVLGAMSQGDLTQKIDKDFQGMFGQLKADANATIDQLTEIVTQIKESADAINTASSEIAAGNNDLSQRTEEQASSLEETAASMEQLTSTVQQNAENASQASNLAQGASRIAQKGGDVVNQVVSTMRTISDNSKQVEEIISVIDSIAFQTNILALNAAVEAARAGEQGRGFAVVATEVRNLAKRSAGAAKEIKELIVTSVDTVEEGSKLVDDAGMTMKDIVDAIGQVTTIMTEISAASAEQRSGIEQVNTAITQIDEVTQQNAALVEQAAAAAESSEEQARSLVGSVSLFKLGADSGFSKAPVASVTQSRIKSEPIQSPVKASQGVASAKPSVMNDDDDWEEF</sequence>
<dbReference type="InterPro" id="IPR004090">
    <property type="entry name" value="Chemotax_Me-accpt_rcpt"/>
</dbReference>
<dbReference type="FunFam" id="3.30.450.20:FF:000075">
    <property type="entry name" value="Methyl-accepting chemotaxis protein"/>
    <property type="match status" value="2"/>
</dbReference>
<feature type="domain" description="PAS" evidence="9">
    <location>
        <begin position="395"/>
        <end position="437"/>
    </location>
</feature>
<dbReference type="PROSITE" id="PS50112">
    <property type="entry name" value="PAS"/>
    <property type="match status" value="2"/>
</dbReference>
<name>A0A839IRK4_9GAMM</name>
<keyword evidence="7" id="KW-1133">Transmembrane helix</keyword>
<dbReference type="GO" id="GO:0005886">
    <property type="term" value="C:plasma membrane"/>
    <property type="evidence" value="ECO:0007669"/>
    <property type="project" value="TreeGrafter"/>
</dbReference>
<dbReference type="SUPFAM" id="SSF58104">
    <property type="entry name" value="Methyl-accepting chemotaxis protein (MCP) signaling domain"/>
    <property type="match status" value="1"/>
</dbReference>
<dbReference type="InterPro" id="IPR035965">
    <property type="entry name" value="PAS-like_dom_sf"/>
</dbReference>
<protein>
    <submittedName>
        <fullName evidence="11">PAS domain-containing protein</fullName>
    </submittedName>
</protein>
<dbReference type="PROSITE" id="PS50885">
    <property type="entry name" value="HAMP"/>
    <property type="match status" value="1"/>
</dbReference>
<dbReference type="GO" id="GO:0004888">
    <property type="term" value="F:transmembrane signaling receptor activity"/>
    <property type="evidence" value="ECO:0007669"/>
    <property type="project" value="InterPro"/>
</dbReference>
<evidence type="ECO:0000256" key="6">
    <source>
        <dbReference type="SAM" id="MobiDB-lite"/>
    </source>
</evidence>
<keyword evidence="7" id="KW-0472">Membrane</keyword>
<dbReference type="Pfam" id="PF00015">
    <property type="entry name" value="MCPsignal"/>
    <property type="match status" value="1"/>
</dbReference>
<dbReference type="Proteomes" id="UP000565262">
    <property type="component" value="Unassembled WGS sequence"/>
</dbReference>
<organism evidence="11 12">
    <name type="scientific">Oceanospirillum sediminis</name>
    <dbReference type="NCBI Taxonomy" id="2760088"/>
    <lineage>
        <taxon>Bacteria</taxon>
        <taxon>Pseudomonadati</taxon>
        <taxon>Pseudomonadota</taxon>
        <taxon>Gammaproteobacteria</taxon>
        <taxon>Oceanospirillales</taxon>
        <taxon>Oceanospirillaceae</taxon>
        <taxon>Oceanospirillum</taxon>
    </lineage>
</organism>
<keyword evidence="7" id="KW-0812">Transmembrane</keyword>
<evidence type="ECO:0000256" key="7">
    <source>
        <dbReference type="SAM" id="Phobius"/>
    </source>
</evidence>
<evidence type="ECO:0000256" key="3">
    <source>
        <dbReference type="ARBA" id="ARBA00023224"/>
    </source>
</evidence>
<dbReference type="Gene3D" id="3.30.450.20">
    <property type="entry name" value="PAS domain"/>
    <property type="match status" value="4"/>
</dbReference>
<dbReference type="GO" id="GO:0007165">
    <property type="term" value="P:signal transduction"/>
    <property type="evidence" value="ECO:0007669"/>
    <property type="project" value="UniProtKB-KW"/>
</dbReference>
<dbReference type="SMART" id="SM00091">
    <property type="entry name" value="PAS"/>
    <property type="match status" value="4"/>
</dbReference>
<gene>
    <name evidence="11" type="ORF">H4O21_09460</name>
</gene>
<dbReference type="Gene3D" id="1.10.287.950">
    <property type="entry name" value="Methyl-accepting chemotaxis protein"/>
    <property type="match status" value="1"/>
</dbReference>
<dbReference type="SMART" id="SM00283">
    <property type="entry name" value="MA"/>
    <property type="match status" value="1"/>
</dbReference>
<accession>A0A839IRK4</accession>
<dbReference type="AlphaFoldDB" id="A0A839IRK4"/>
<evidence type="ECO:0000259" key="10">
    <source>
        <dbReference type="PROSITE" id="PS50885"/>
    </source>
</evidence>
<evidence type="ECO:0000256" key="5">
    <source>
        <dbReference type="PROSITE-ProRule" id="PRU00284"/>
    </source>
</evidence>
<evidence type="ECO:0000313" key="11">
    <source>
        <dbReference type="EMBL" id="MBB1486836.1"/>
    </source>
</evidence>
<dbReference type="RefSeq" id="WP_182808612.1">
    <property type="nucleotide sequence ID" value="NZ_JACJFM010000009.1"/>
</dbReference>
<dbReference type="SUPFAM" id="SSF55785">
    <property type="entry name" value="PYP-like sensor domain (PAS domain)"/>
    <property type="match status" value="1"/>
</dbReference>
<dbReference type="Pfam" id="PF18947">
    <property type="entry name" value="HAMP_2"/>
    <property type="match status" value="1"/>
</dbReference>
<comment type="caution">
    <text evidence="11">The sequence shown here is derived from an EMBL/GenBank/DDBJ whole genome shotgun (WGS) entry which is preliminary data.</text>
</comment>
<evidence type="ECO:0000313" key="12">
    <source>
        <dbReference type="Proteomes" id="UP000565262"/>
    </source>
</evidence>
<dbReference type="InterPro" id="IPR004089">
    <property type="entry name" value="MCPsignal_dom"/>
</dbReference>
<dbReference type="PANTHER" id="PTHR43531">
    <property type="entry name" value="PROTEIN ICFG"/>
    <property type="match status" value="1"/>
</dbReference>
<dbReference type="InterPro" id="IPR003660">
    <property type="entry name" value="HAMP_dom"/>
</dbReference>
<dbReference type="SMART" id="SM00304">
    <property type="entry name" value="HAMP"/>
    <property type="match status" value="2"/>
</dbReference>
<feature type="region of interest" description="Disordered" evidence="6">
    <location>
        <begin position="1002"/>
        <end position="1046"/>
    </location>
</feature>
<comment type="similarity">
    <text evidence="4">Belongs to the methyl-accepting chemotaxis (MCP) protein family.</text>
</comment>